<sequence>MKQVHCFPIATGLKMVRTKAMARKWDGRGSREAARTKIVVKCPPRVKTPHRYEPRTLVERVIARYLRNPWGMKLGIKFQSSAVMALQQVSEEYLIEIFHVAAACAKHAERSRVKIEDFKLSLRLRSHRP</sequence>
<gene>
    <name evidence="1" type="ORF">QAD02_003403</name>
</gene>
<organism evidence="1 2">
    <name type="scientific">Eretmocerus hayati</name>
    <dbReference type="NCBI Taxonomy" id="131215"/>
    <lineage>
        <taxon>Eukaryota</taxon>
        <taxon>Metazoa</taxon>
        <taxon>Ecdysozoa</taxon>
        <taxon>Arthropoda</taxon>
        <taxon>Hexapoda</taxon>
        <taxon>Insecta</taxon>
        <taxon>Pterygota</taxon>
        <taxon>Neoptera</taxon>
        <taxon>Endopterygota</taxon>
        <taxon>Hymenoptera</taxon>
        <taxon>Apocrita</taxon>
        <taxon>Proctotrupomorpha</taxon>
        <taxon>Chalcidoidea</taxon>
        <taxon>Aphelinidae</taxon>
        <taxon>Aphelininae</taxon>
        <taxon>Eretmocerus</taxon>
    </lineage>
</organism>
<dbReference type="Proteomes" id="UP001239111">
    <property type="component" value="Chromosome 3"/>
</dbReference>
<comment type="caution">
    <text evidence="1">The sequence shown here is derived from an EMBL/GenBank/DDBJ whole genome shotgun (WGS) entry which is preliminary data.</text>
</comment>
<proteinExistence type="predicted"/>
<dbReference type="EMBL" id="CM056743">
    <property type="protein sequence ID" value="KAJ8672144.1"/>
    <property type="molecule type" value="Genomic_DNA"/>
</dbReference>
<evidence type="ECO:0000313" key="1">
    <source>
        <dbReference type="EMBL" id="KAJ8672144.1"/>
    </source>
</evidence>
<protein>
    <submittedName>
        <fullName evidence="1">Uncharacterized protein</fullName>
    </submittedName>
</protein>
<evidence type="ECO:0000313" key="2">
    <source>
        <dbReference type="Proteomes" id="UP001239111"/>
    </source>
</evidence>
<accession>A0ACC2NLM0</accession>
<keyword evidence="2" id="KW-1185">Reference proteome</keyword>
<reference evidence="1" key="1">
    <citation type="submission" date="2023-04" db="EMBL/GenBank/DDBJ databases">
        <title>A chromosome-level genome assembly of the parasitoid wasp Eretmocerus hayati.</title>
        <authorList>
            <person name="Zhong Y."/>
            <person name="Liu S."/>
            <person name="Liu Y."/>
        </authorList>
    </citation>
    <scope>NUCLEOTIDE SEQUENCE</scope>
    <source>
        <strain evidence="1">ZJU_SS_LIU_2023</strain>
    </source>
</reference>
<name>A0ACC2NLM0_9HYME</name>